<keyword evidence="1" id="KW-0812">Transmembrane</keyword>
<dbReference type="RefSeq" id="WP_190724936.1">
    <property type="nucleotide sequence ID" value="NZ_CP061539.1"/>
</dbReference>
<sequence length="365" mass="41900">MPIYFHDTLQAALHEVRDDERSTEWLHNAYLRLVSRNVKNINIGHTLRGTIDEIRTKNTAPYDLYGDPEDWADSTAIRLKQNGNRAFDRQPDNHYTPIFWGLLITATFTLCIALRDTIREYATDYLWWMLSPLFLGTVATTTYMAYIAVLRRAGFARACVTIIPSMLVIYVAWWMSINPSGVLATSVSTSWHAIAIFIYFALAALVYWRRNELREQEADLDFVISPEEWEEEFVSTLYERGSLGDRGAKEQINQVHQKIERTGESPIDLWGNPVSYARALDRDPSLPILRQVILLGILTLHCAVFAWIVHDFNKGQLEKVASGPVTIAFLLLSALVIVTAYRAVIWWRARKSPRAHTLDGIEYFF</sequence>
<dbReference type="AlphaFoldDB" id="A0A7H2BEV6"/>
<dbReference type="KEGG" id="rter:IDM49_02675"/>
<feature type="transmembrane region" description="Helical" evidence="1">
    <location>
        <begin position="155"/>
        <end position="177"/>
    </location>
</feature>
<feature type="transmembrane region" description="Helical" evidence="1">
    <location>
        <begin position="127"/>
        <end position="148"/>
    </location>
</feature>
<protein>
    <submittedName>
        <fullName evidence="2">Uncharacterized protein</fullName>
    </submittedName>
</protein>
<evidence type="ECO:0000313" key="3">
    <source>
        <dbReference type="Proteomes" id="UP000516404"/>
    </source>
</evidence>
<dbReference type="GeneID" id="96623130"/>
<keyword evidence="1" id="KW-0472">Membrane</keyword>
<feature type="transmembrane region" description="Helical" evidence="1">
    <location>
        <begin position="95"/>
        <end position="115"/>
    </location>
</feature>
<keyword evidence="3" id="KW-1185">Reference proteome</keyword>
<evidence type="ECO:0000313" key="2">
    <source>
        <dbReference type="EMBL" id="QNV38202.1"/>
    </source>
</evidence>
<gene>
    <name evidence="2" type="ORF">IDM49_02675</name>
</gene>
<feature type="transmembrane region" description="Helical" evidence="1">
    <location>
        <begin position="189"/>
        <end position="208"/>
    </location>
</feature>
<dbReference type="Proteomes" id="UP000516404">
    <property type="component" value="Chromosome"/>
</dbReference>
<evidence type="ECO:0000256" key="1">
    <source>
        <dbReference type="SAM" id="Phobius"/>
    </source>
</evidence>
<feature type="transmembrane region" description="Helical" evidence="1">
    <location>
        <begin position="321"/>
        <end position="344"/>
    </location>
</feature>
<name>A0A7H2BEV6_9MICC</name>
<reference evidence="2 3" key="1">
    <citation type="submission" date="2020-09" db="EMBL/GenBank/DDBJ databases">
        <title>Investigation of environmental microbes.</title>
        <authorList>
            <person name="Ou Y."/>
            <person name="Kang Q."/>
        </authorList>
    </citation>
    <scope>NUCLEOTIDE SEQUENCE [LARGE SCALE GENOMIC DNA]</scope>
    <source>
        <strain evidence="2 3">KJZ-14</strain>
    </source>
</reference>
<keyword evidence="1" id="KW-1133">Transmembrane helix</keyword>
<proteinExistence type="predicted"/>
<organism evidence="2 3">
    <name type="scientific">Rothia terrae</name>
    <dbReference type="NCBI Taxonomy" id="396015"/>
    <lineage>
        <taxon>Bacteria</taxon>
        <taxon>Bacillati</taxon>
        <taxon>Actinomycetota</taxon>
        <taxon>Actinomycetes</taxon>
        <taxon>Micrococcales</taxon>
        <taxon>Micrococcaceae</taxon>
        <taxon>Rothia</taxon>
    </lineage>
</organism>
<accession>A0A7H2BEV6</accession>
<feature type="transmembrane region" description="Helical" evidence="1">
    <location>
        <begin position="288"/>
        <end position="309"/>
    </location>
</feature>
<dbReference type="EMBL" id="CP061539">
    <property type="protein sequence ID" value="QNV38202.1"/>
    <property type="molecule type" value="Genomic_DNA"/>
</dbReference>